<dbReference type="Proteomes" id="UP000424673">
    <property type="component" value="Chromosome"/>
</dbReference>
<keyword evidence="1" id="KW-0472">Membrane</keyword>
<evidence type="ECO:0000256" key="1">
    <source>
        <dbReference type="SAM" id="Phobius"/>
    </source>
</evidence>
<keyword evidence="4" id="KW-1185">Reference proteome</keyword>
<feature type="transmembrane region" description="Helical" evidence="1">
    <location>
        <begin position="26"/>
        <end position="45"/>
    </location>
</feature>
<dbReference type="Pfam" id="PF10908">
    <property type="entry name" value="Tlde1_dom"/>
    <property type="match status" value="1"/>
</dbReference>
<keyword evidence="1" id="KW-1133">Transmembrane helix</keyword>
<feature type="domain" description="Tlde1" evidence="2">
    <location>
        <begin position="252"/>
        <end position="355"/>
    </location>
</feature>
<dbReference type="EMBL" id="CP044328">
    <property type="protein sequence ID" value="QGM93279.1"/>
    <property type="molecule type" value="Genomic_DNA"/>
</dbReference>
<name>A0ABX6EFV0_9HYPH</name>
<evidence type="ECO:0000259" key="2">
    <source>
        <dbReference type="Pfam" id="PF10908"/>
    </source>
</evidence>
<reference evidence="3 4" key="2">
    <citation type="journal article" date="2021" name="AMB Express">
        <title>Isolation and characterisation of Methylocystis spp. for poly-3-hydroxybutyrate production using waste methane feedstocks.</title>
        <authorList>
            <person name="Rumah B.L."/>
            <person name="Stead C.E."/>
            <person name="Claxton Stevens B.H."/>
            <person name="Minton N.P."/>
            <person name="Grosse-Honebrink A."/>
            <person name="Zhang Y."/>
        </authorList>
    </citation>
    <scope>NUCLEOTIDE SEQUENCE [LARGE SCALE GENOMIC DNA]</scope>
    <source>
        <strain evidence="3 4">BRCS1</strain>
    </source>
</reference>
<dbReference type="RefSeq" id="WP_154451122.1">
    <property type="nucleotide sequence ID" value="NZ_CP044328.1"/>
</dbReference>
<dbReference type="InterPro" id="IPR021225">
    <property type="entry name" value="Tlde1_dom"/>
</dbReference>
<accession>A0ABX6EFV0</accession>
<protein>
    <submittedName>
        <fullName evidence="3">DUF2778 domain-containing protein</fullName>
    </submittedName>
</protein>
<proteinExistence type="predicted"/>
<gene>
    <name evidence="3" type="ORF">F7D13_04165</name>
</gene>
<keyword evidence="1" id="KW-0812">Transmembrane</keyword>
<organism evidence="3 4">
    <name type="scientific">Methylocystis rosea</name>
    <dbReference type="NCBI Taxonomy" id="173366"/>
    <lineage>
        <taxon>Bacteria</taxon>
        <taxon>Pseudomonadati</taxon>
        <taxon>Pseudomonadota</taxon>
        <taxon>Alphaproteobacteria</taxon>
        <taxon>Hyphomicrobiales</taxon>
        <taxon>Methylocystaceae</taxon>
        <taxon>Methylocystis</taxon>
    </lineage>
</organism>
<evidence type="ECO:0000313" key="4">
    <source>
        <dbReference type="Proteomes" id="UP000424673"/>
    </source>
</evidence>
<evidence type="ECO:0000313" key="3">
    <source>
        <dbReference type="EMBL" id="QGM93279.1"/>
    </source>
</evidence>
<reference evidence="4" key="1">
    <citation type="submission" date="2019-09" db="EMBL/GenBank/DDBJ databases">
        <title>Isolation and complete genome sequencing of Methylocystis species.</title>
        <authorList>
            <person name="Rumah B.L."/>
            <person name="Stead C.E."/>
            <person name="Stevens B.C."/>
            <person name="Minton N.P."/>
            <person name="Grosse-Honebrink A."/>
            <person name="Zhang Y."/>
        </authorList>
    </citation>
    <scope>NUCLEOTIDE SEQUENCE [LARGE SCALE GENOMIC DNA]</scope>
    <source>
        <strain evidence="4">BRCS1</strain>
    </source>
</reference>
<sequence>MMQGIGAPIDFISLDRRIYSRKSSSHLVIAGVALAVSLSAGWWALSQRPTTASSETAAAALRQSASIAQNPYGAIVGLGGRRQTLALAEPTLRGALDASIQPAAQTPSAIVPEQQDVDGDQIASADDTPLPPRRPVELTVANRGLYEGSLRRMARTTVVPGSGPDDRSIFERFFGLGDAAQSAQEARQQQPRGQALAYAAPDGGTLSDLKSGILGGVSGAAGAAVGPAARFDRYTAVYDISSHTVYLPSGAKLEAHSGLREHLDDPRYVHLRMRGATPPHVYDLKPREALFHGVEALRLTPVGGEGAIFGRAGLLAHTYMLGPNGDSNGCVSFRDYQAFLRAYKNGEVRRLAVVAHL</sequence>